<evidence type="ECO:0000256" key="1">
    <source>
        <dbReference type="ARBA" id="ARBA00022723"/>
    </source>
</evidence>
<evidence type="ECO:0000256" key="4">
    <source>
        <dbReference type="ARBA" id="ARBA00023125"/>
    </source>
</evidence>
<dbReference type="GO" id="GO:0006351">
    <property type="term" value="P:DNA-templated transcription"/>
    <property type="evidence" value="ECO:0007669"/>
    <property type="project" value="InterPro"/>
</dbReference>
<keyword evidence="4" id="KW-0238">DNA-binding</keyword>
<dbReference type="SMART" id="SM00906">
    <property type="entry name" value="Fungal_trans"/>
    <property type="match status" value="1"/>
</dbReference>
<sequence>MYHRLSASEHHACVPRLPMQSTPCSRLGISIQMAIRDAEVWPASIVEEKRPTNRRILQLEEENRRLRERTRRLEQRASQENRPKVQQTSETLLSRSPIEQDNQDDWSSDHGQGIEKQISNVPENFSGNLSGLAEHTVTSIVVCPAAESPETSQSSYHGPTSALFDENLRPREYDSGEDRISSKNTEWVRCMLVAETAKQRQLEAINLASNSLNFDGLSPELGMQLLSLYWSRQLHAGLIVYRPAFMRDMACEGPYFSKILLNAMYYSVSKHSPNTSIRQNAADKATAGWSFRQRFTELLRDEYDKSKITTVQALLIMASSMFTRCDERSASWLYAGNAFNMIIDMGLHVISSSSQKMAEESEIRRRVFWSAYMIDKIQCLYQGRHPCLRISDTNVPLMFVDDYEEFEKFDHVSFCDPSKFGTLPSYSISMLQKLCELSIIMERIHSKVYAVSYSTQKSDDLCNESLALDHELKSWRKDLPPHLDFIASKNKTNPLPYNLSMLAVYNVLVILVHQLLLSNSRSLSTPRNVAHEALITCMTAANEITHILQVYEKLYDPSSATFSLSYATYISAKIHVHILAQHGDQFGTTKSLQICLKALDRHQRIYSAARRAKAIAETLMTRMGVRVGDHGRSSMQIPLSGSAYESATSPKNSRAGILHPANPAGYGSNSITSSAPLVSIPNLDFPDFDANNVMENFRSVPGIAEGWLNAPQYMMFDDLYEVSQQDFMEYGL</sequence>
<dbReference type="Pfam" id="PF04082">
    <property type="entry name" value="Fungal_trans"/>
    <property type="match status" value="1"/>
</dbReference>
<evidence type="ECO:0000313" key="10">
    <source>
        <dbReference type="Proteomes" id="UP000184330"/>
    </source>
</evidence>
<evidence type="ECO:0000256" key="6">
    <source>
        <dbReference type="ARBA" id="ARBA00023242"/>
    </source>
</evidence>
<evidence type="ECO:0000256" key="2">
    <source>
        <dbReference type="ARBA" id="ARBA00022833"/>
    </source>
</evidence>
<evidence type="ECO:0000313" key="9">
    <source>
        <dbReference type="EMBL" id="CZR55906.1"/>
    </source>
</evidence>
<dbReference type="InterPro" id="IPR007219">
    <property type="entry name" value="XnlR_reg_dom"/>
</dbReference>
<feature type="compositionally biased region" description="Polar residues" evidence="7">
    <location>
        <begin position="84"/>
        <end position="100"/>
    </location>
</feature>
<organism evidence="9 10">
    <name type="scientific">Phialocephala subalpina</name>
    <dbReference type="NCBI Taxonomy" id="576137"/>
    <lineage>
        <taxon>Eukaryota</taxon>
        <taxon>Fungi</taxon>
        <taxon>Dikarya</taxon>
        <taxon>Ascomycota</taxon>
        <taxon>Pezizomycotina</taxon>
        <taxon>Leotiomycetes</taxon>
        <taxon>Helotiales</taxon>
        <taxon>Mollisiaceae</taxon>
        <taxon>Phialocephala</taxon>
        <taxon>Phialocephala fortinii species complex</taxon>
    </lineage>
</organism>
<name>A0A1L7WT30_9HELO</name>
<dbReference type="GO" id="GO:0008270">
    <property type="term" value="F:zinc ion binding"/>
    <property type="evidence" value="ECO:0007669"/>
    <property type="project" value="InterPro"/>
</dbReference>
<feature type="region of interest" description="Disordered" evidence="7">
    <location>
        <begin position="67"/>
        <end position="113"/>
    </location>
</feature>
<dbReference type="InterPro" id="IPR051615">
    <property type="entry name" value="Transcr_Regulatory_Elem"/>
</dbReference>
<dbReference type="AlphaFoldDB" id="A0A1L7WT30"/>
<dbReference type="PANTHER" id="PTHR31313:SF86">
    <property type="entry name" value="ZN(2)-C6 FUNGAL-TYPE DOMAIN-CONTAINING PROTEIN"/>
    <property type="match status" value="1"/>
</dbReference>
<evidence type="ECO:0000259" key="8">
    <source>
        <dbReference type="SMART" id="SM00906"/>
    </source>
</evidence>
<accession>A0A1L7WT30</accession>
<protein>
    <recommendedName>
        <fullName evidence="8">Xylanolytic transcriptional activator regulatory domain-containing protein</fullName>
    </recommendedName>
</protein>
<feature type="compositionally biased region" description="Basic and acidic residues" evidence="7">
    <location>
        <begin position="67"/>
        <end position="83"/>
    </location>
</feature>
<dbReference type="Proteomes" id="UP000184330">
    <property type="component" value="Unassembled WGS sequence"/>
</dbReference>
<evidence type="ECO:0000256" key="7">
    <source>
        <dbReference type="SAM" id="MobiDB-lite"/>
    </source>
</evidence>
<reference evidence="9 10" key="1">
    <citation type="submission" date="2016-03" db="EMBL/GenBank/DDBJ databases">
        <authorList>
            <person name="Ploux O."/>
        </authorList>
    </citation>
    <scope>NUCLEOTIDE SEQUENCE [LARGE SCALE GENOMIC DNA]</scope>
    <source>
        <strain evidence="9 10">UAMH 11012</strain>
    </source>
</reference>
<keyword evidence="2" id="KW-0862">Zinc</keyword>
<keyword evidence="1" id="KW-0479">Metal-binding</keyword>
<evidence type="ECO:0000256" key="5">
    <source>
        <dbReference type="ARBA" id="ARBA00023163"/>
    </source>
</evidence>
<dbReference type="GO" id="GO:0003677">
    <property type="term" value="F:DNA binding"/>
    <property type="evidence" value="ECO:0007669"/>
    <property type="project" value="UniProtKB-KW"/>
</dbReference>
<keyword evidence="10" id="KW-1185">Reference proteome</keyword>
<dbReference type="EMBL" id="FJOG01000007">
    <property type="protein sequence ID" value="CZR55906.1"/>
    <property type="molecule type" value="Genomic_DNA"/>
</dbReference>
<keyword evidence="5" id="KW-0804">Transcription</keyword>
<feature type="domain" description="Xylanolytic transcriptional activator regulatory" evidence="8">
    <location>
        <begin position="331"/>
        <end position="404"/>
    </location>
</feature>
<keyword evidence="6" id="KW-0539">Nucleus</keyword>
<keyword evidence="3" id="KW-0805">Transcription regulation</keyword>
<dbReference type="PANTHER" id="PTHR31313">
    <property type="entry name" value="TY1 ENHANCER ACTIVATOR"/>
    <property type="match status" value="1"/>
</dbReference>
<proteinExistence type="predicted"/>
<gene>
    <name evidence="9" type="ORF">PAC_05794</name>
</gene>
<dbReference type="OrthoDB" id="4161332at2759"/>
<dbReference type="CDD" id="cd12148">
    <property type="entry name" value="fungal_TF_MHR"/>
    <property type="match status" value="1"/>
</dbReference>
<evidence type="ECO:0000256" key="3">
    <source>
        <dbReference type="ARBA" id="ARBA00023015"/>
    </source>
</evidence>